<dbReference type="InterPro" id="IPR013087">
    <property type="entry name" value="Znf_C2H2_type"/>
</dbReference>
<dbReference type="PROSITE" id="PS00028">
    <property type="entry name" value="ZINC_FINGER_C2H2_1"/>
    <property type="match status" value="1"/>
</dbReference>
<feature type="compositionally biased region" description="Basic and acidic residues" evidence="1">
    <location>
        <begin position="77"/>
        <end position="86"/>
    </location>
</feature>
<evidence type="ECO:0000256" key="1">
    <source>
        <dbReference type="SAM" id="MobiDB-lite"/>
    </source>
</evidence>
<feature type="domain" description="C2H2-type" evidence="2">
    <location>
        <begin position="711"/>
        <end position="734"/>
    </location>
</feature>
<evidence type="ECO:0000313" key="3">
    <source>
        <dbReference type="EMBL" id="KAI3436179.1"/>
    </source>
</evidence>
<feature type="region of interest" description="Disordered" evidence="1">
    <location>
        <begin position="556"/>
        <end position="581"/>
    </location>
</feature>
<name>A0A9D4TVV7_CHLVU</name>
<feature type="compositionally biased region" description="Low complexity" evidence="1">
    <location>
        <begin position="329"/>
        <end position="339"/>
    </location>
</feature>
<feature type="region of interest" description="Disordered" evidence="1">
    <location>
        <begin position="175"/>
        <end position="244"/>
    </location>
</feature>
<feature type="compositionally biased region" description="Low complexity" evidence="1">
    <location>
        <begin position="483"/>
        <end position="525"/>
    </location>
</feature>
<sequence>MPADATMELGMDPNSLGDLNVMVDVAVERVLLLHSLPELMLQLHQARCEVAALQDVQDIDTREIRRLLAIIASLESKSTEQQRQQDHGSTQPQQLEAANTDAQVAVAVPASPAQPFKMQQLEQTASRLRQQLDANTTDMAALQRKSQEEGSAAQAALRDARELAAAARAQAAAAEQRARDAEAKREAAEAASRALQQQQQRHQQQPAPKGAVLPGAGAERHSTRQGDLRPAPGPLPAEAAPTSLTKQGPAAAVLAVLPEMLQSLRQQFEASMRQEVSQLRREIAAAVQLAAGQQQQQQQASSPQSQQPGLQQQALGPQPEDQQHASDVQPQGQPQQQADKQQRRPDLRKGGTTAQPLPPLEPASQHPATQQEAHPSAEQTPVRPPAVPAEAVSKARLGPADGGAATRKRAPSSPLSPSPSSSMDISNDEGGQPLSQEAPPPPPPAPVAHSLQGTQPAVRASAGQSPSMRVYQRAHMVPPGAPPQLQQQQQQQGQQQQGKQQPGQQQQKQWPQAKPRQQAAKQQPQLVGSPNAQVAAAVAAAQSLTALLDPAPAPLHRTARTQQAASQPPSTPAAAVVKQQQQQSAAPAAAAQGASLRPAAAAGQAKQINPTAGYVQARAEELPPWLALAVSVRARQRAAAEAAAAAAAAPTATAAPGVASLSKLRQWQQTAQAHADSASGTPPPTLPFAVAADTDPEEFLAQVAAGQQPYCCPPCRAVFASETEYLQHQLEPGHNEKCRSVFTFYTSNTIAQNAASIIKTSSRSDGQLTPSQRQHMFCCIACSHIMRLDQFIHHVICPGHLQKCEVQLAAISNKNKRQRKA</sequence>
<feature type="compositionally biased region" description="Low complexity" evidence="1">
    <location>
        <begin position="411"/>
        <end position="422"/>
    </location>
</feature>
<feature type="compositionally biased region" description="Low complexity" evidence="1">
    <location>
        <begin position="189"/>
        <end position="207"/>
    </location>
</feature>
<reference evidence="3" key="2">
    <citation type="submission" date="2020-11" db="EMBL/GenBank/DDBJ databases">
        <authorList>
            <person name="Cecchin M."/>
            <person name="Marcolungo L."/>
            <person name="Rossato M."/>
            <person name="Girolomoni L."/>
            <person name="Cosentino E."/>
            <person name="Cuine S."/>
            <person name="Li-Beisson Y."/>
            <person name="Delledonne M."/>
            <person name="Ballottari M."/>
        </authorList>
    </citation>
    <scope>NUCLEOTIDE SEQUENCE</scope>
    <source>
        <strain evidence="3">211/11P</strain>
        <tissue evidence="3">Whole cell</tissue>
    </source>
</reference>
<feature type="compositionally biased region" description="Low complexity" evidence="1">
    <location>
        <begin position="561"/>
        <end position="581"/>
    </location>
</feature>
<feature type="compositionally biased region" description="Basic and acidic residues" evidence="1">
    <location>
        <begin position="340"/>
        <end position="349"/>
    </location>
</feature>
<organism evidence="3 4">
    <name type="scientific">Chlorella vulgaris</name>
    <name type="common">Green alga</name>
    <dbReference type="NCBI Taxonomy" id="3077"/>
    <lineage>
        <taxon>Eukaryota</taxon>
        <taxon>Viridiplantae</taxon>
        <taxon>Chlorophyta</taxon>
        <taxon>core chlorophytes</taxon>
        <taxon>Trebouxiophyceae</taxon>
        <taxon>Chlorellales</taxon>
        <taxon>Chlorellaceae</taxon>
        <taxon>Chlorella clade</taxon>
        <taxon>Chlorella</taxon>
    </lineage>
</organism>
<dbReference type="EMBL" id="SIDB01000002">
    <property type="protein sequence ID" value="KAI3436179.1"/>
    <property type="molecule type" value="Genomic_DNA"/>
</dbReference>
<dbReference type="AlphaFoldDB" id="A0A9D4TVV7"/>
<evidence type="ECO:0000259" key="2">
    <source>
        <dbReference type="PROSITE" id="PS00028"/>
    </source>
</evidence>
<protein>
    <recommendedName>
        <fullName evidence="2">C2H2-type domain-containing protein</fullName>
    </recommendedName>
</protein>
<feature type="compositionally biased region" description="Low complexity" evidence="1">
    <location>
        <begin position="294"/>
        <end position="318"/>
    </location>
</feature>
<gene>
    <name evidence="3" type="ORF">D9Q98_002234</name>
</gene>
<feature type="compositionally biased region" description="Polar residues" evidence="1">
    <location>
        <begin position="87"/>
        <end position="98"/>
    </location>
</feature>
<feature type="compositionally biased region" description="Basic and acidic residues" evidence="1">
    <location>
        <begin position="218"/>
        <end position="227"/>
    </location>
</feature>
<feature type="region of interest" description="Disordered" evidence="1">
    <location>
        <begin position="294"/>
        <end position="535"/>
    </location>
</feature>
<feature type="compositionally biased region" description="Polar residues" evidence="1">
    <location>
        <begin position="366"/>
        <end position="379"/>
    </location>
</feature>
<accession>A0A9D4TVV7</accession>
<feature type="compositionally biased region" description="Basic and acidic residues" evidence="1">
    <location>
        <begin position="176"/>
        <end position="188"/>
    </location>
</feature>
<evidence type="ECO:0000313" key="4">
    <source>
        <dbReference type="Proteomes" id="UP001055712"/>
    </source>
</evidence>
<feature type="region of interest" description="Disordered" evidence="1">
    <location>
        <begin position="76"/>
        <end position="98"/>
    </location>
</feature>
<dbReference type="Proteomes" id="UP001055712">
    <property type="component" value="Unassembled WGS sequence"/>
</dbReference>
<keyword evidence="4" id="KW-1185">Reference proteome</keyword>
<proteinExistence type="predicted"/>
<dbReference type="OrthoDB" id="515816at2759"/>
<reference evidence="3" key="1">
    <citation type="journal article" date="2019" name="Plant J.">
        <title>Chlorella vulgaris genome assembly and annotation reveals the molecular basis for metabolic acclimation to high light conditions.</title>
        <authorList>
            <person name="Cecchin M."/>
            <person name="Marcolungo L."/>
            <person name="Rossato M."/>
            <person name="Girolomoni L."/>
            <person name="Cosentino E."/>
            <person name="Cuine S."/>
            <person name="Li-Beisson Y."/>
            <person name="Delledonne M."/>
            <person name="Ballottari M."/>
        </authorList>
    </citation>
    <scope>NUCLEOTIDE SEQUENCE</scope>
    <source>
        <strain evidence="3">211/11P</strain>
    </source>
</reference>
<comment type="caution">
    <text evidence="3">The sequence shown here is derived from an EMBL/GenBank/DDBJ whole genome shotgun (WGS) entry which is preliminary data.</text>
</comment>